<evidence type="ECO:0000313" key="3">
    <source>
        <dbReference type="Proteomes" id="UP001233314"/>
    </source>
</evidence>
<feature type="transmembrane region" description="Helical" evidence="1">
    <location>
        <begin position="49"/>
        <end position="66"/>
    </location>
</feature>
<comment type="caution">
    <text evidence="2">The sequence shown here is derived from an EMBL/GenBank/DDBJ whole genome shotgun (WGS) entry which is preliminary data.</text>
</comment>
<keyword evidence="1" id="KW-0812">Transmembrane</keyword>
<gene>
    <name evidence="2" type="ORF">Q5722_09060</name>
</gene>
<organism evidence="2 3">
    <name type="scientific">Nocardioides jiangxiensis</name>
    <dbReference type="NCBI Taxonomy" id="3064524"/>
    <lineage>
        <taxon>Bacteria</taxon>
        <taxon>Bacillati</taxon>
        <taxon>Actinomycetota</taxon>
        <taxon>Actinomycetes</taxon>
        <taxon>Propionibacteriales</taxon>
        <taxon>Nocardioidaceae</taxon>
        <taxon>Nocardioides</taxon>
    </lineage>
</organism>
<dbReference type="EMBL" id="JAUQTA010000001">
    <property type="protein sequence ID" value="MDO7868515.1"/>
    <property type="molecule type" value="Genomic_DNA"/>
</dbReference>
<feature type="transmembrane region" description="Helical" evidence="1">
    <location>
        <begin position="16"/>
        <end position="37"/>
    </location>
</feature>
<protein>
    <submittedName>
        <fullName evidence="2">Uncharacterized protein</fullName>
    </submittedName>
</protein>
<keyword evidence="1" id="KW-1133">Transmembrane helix</keyword>
<proteinExistence type="predicted"/>
<accession>A0ABT9B297</accession>
<dbReference type="Proteomes" id="UP001233314">
    <property type="component" value="Unassembled WGS sequence"/>
</dbReference>
<name>A0ABT9B297_9ACTN</name>
<keyword evidence="3" id="KW-1185">Reference proteome</keyword>
<evidence type="ECO:0000313" key="2">
    <source>
        <dbReference type="EMBL" id="MDO7868515.1"/>
    </source>
</evidence>
<dbReference type="RefSeq" id="WP_305027889.1">
    <property type="nucleotide sequence ID" value="NZ_JAUQTA010000001.1"/>
</dbReference>
<keyword evidence="1" id="KW-0472">Membrane</keyword>
<reference evidence="2 3" key="1">
    <citation type="submission" date="2023-07" db="EMBL/GenBank/DDBJ databases">
        <title>Nocardioides sp. nov WY-20 isolated from soil.</title>
        <authorList>
            <person name="Liu B."/>
            <person name="Wan Y."/>
        </authorList>
    </citation>
    <scope>NUCLEOTIDE SEQUENCE [LARGE SCALE GENOMIC DNA]</scope>
    <source>
        <strain evidence="2 3">WY-20</strain>
    </source>
</reference>
<evidence type="ECO:0000256" key="1">
    <source>
        <dbReference type="SAM" id="Phobius"/>
    </source>
</evidence>
<sequence>MGTESLAPTVDDEATGGAATTLVTLAVLGYVVGGIFWMEAAGAEPTSTLTPLSVVQFLWAILFWPLHLVGIA</sequence>